<sequence>MYPVIRFAKEMLKFRSAPKLGPLDAHVSTHMCWPWDLDPWAELNNGRTLTLYDMGRIPLVVRTGMVDALRAQGWGITVAGNSTRYRRRIRAFHRFTMLSRMIGWDHRFIYLEQSMWRNGECCNQMLLRGAITGKEGIVAPDRVLEAMQIEQEAPELPDWVAAWIAADAQRPWPPLQSPDTASPGPAAVTDAQRSRDAGGA</sequence>
<reference evidence="2 3" key="1">
    <citation type="submission" date="2016-10" db="EMBL/GenBank/DDBJ databases">
        <authorList>
            <person name="de Groot N.N."/>
        </authorList>
    </citation>
    <scope>NUCLEOTIDE SEQUENCE [LARGE SCALE GENOMIC DNA]</scope>
    <source>
        <strain evidence="2 3">DSM 22220</strain>
    </source>
</reference>
<accession>A0A1G6UDX2</accession>
<dbReference type="OrthoDB" id="3727779at2"/>
<evidence type="ECO:0000256" key="1">
    <source>
        <dbReference type="SAM" id="MobiDB-lite"/>
    </source>
</evidence>
<dbReference type="PANTHER" id="PTHR12475:SF4">
    <property type="entry name" value="PROTEIN THEM6"/>
    <property type="match status" value="1"/>
</dbReference>
<gene>
    <name evidence="2" type="ORF">SAMN05421538_101522</name>
</gene>
<keyword evidence="3" id="KW-1185">Reference proteome</keyword>
<dbReference type="CDD" id="cd00586">
    <property type="entry name" value="4HBT"/>
    <property type="match status" value="1"/>
</dbReference>
<protein>
    <submittedName>
        <fullName evidence="2">Acyl-CoA thioesterase FadM</fullName>
    </submittedName>
</protein>
<dbReference type="AlphaFoldDB" id="A0A1G6UDX2"/>
<organism evidence="2 3">
    <name type="scientific">Paracoccus isoporae</name>
    <dbReference type="NCBI Taxonomy" id="591205"/>
    <lineage>
        <taxon>Bacteria</taxon>
        <taxon>Pseudomonadati</taxon>
        <taxon>Pseudomonadota</taxon>
        <taxon>Alphaproteobacteria</taxon>
        <taxon>Rhodobacterales</taxon>
        <taxon>Paracoccaceae</taxon>
        <taxon>Paracoccus</taxon>
    </lineage>
</organism>
<dbReference type="Proteomes" id="UP000199344">
    <property type="component" value="Unassembled WGS sequence"/>
</dbReference>
<dbReference type="Gene3D" id="3.10.129.10">
    <property type="entry name" value="Hotdog Thioesterase"/>
    <property type="match status" value="1"/>
</dbReference>
<dbReference type="PANTHER" id="PTHR12475">
    <property type="match status" value="1"/>
</dbReference>
<dbReference type="EMBL" id="FNAH01000001">
    <property type="protein sequence ID" value="SDD39451.1"/>
    <property type="molecule type" value="Genomic_DNA"/>
</dbReference>
<dbReference type="InterPro" id="IPR051490">
    <property type="entry name" value="THEM6_lcsJ_thioesterase"/>
</dbReference>
<dbReference type="STRING" id="591205.SAMN05421538_101522"/>
<name>A0A1G6UDX2_9RHOB</name>
<dbReference type="RefSeq" id="WP_090520549.1">
    <property type="nucleotide sequence ID" value="NZ_FNAH01000001.1"/>
</dbReference>
<dbReference type="InterPro" id="IPR029069">
    <property type="entry name" value="HotDog_dom_sf"/>
</dbReference>
<evidence type="ECO:0000313" key="2">
    <source>
        <dbReference type="EMBL" id="SDD39451.1"/>
    </source>
</evidence>
<evidence type="ECO:0000313" key="3">
    <source>
        <dbReference type="Proteomes" id="UP000199344"/>
    </source>
</evidence>
<dbReference type="Pfam" id="PF13279">
    <property type="entry name" value="4HBT_2"/>
    <property type="match status" value="1"/>
</dbReference>
<dbReference type="SUPFAM" id="SSF54637">
    <property type="entry name" value="Thioesterase/thiol ester dehydrase-isomerase"/>
    <property type="match status" value="1"/>
</dbReference>
<proteinExistence type="predicted"/>
<feature type="region of interest" description="Disordered" evidence="1">
    <location>
        <begin position="170"/>
        <end position="200"/>
    </location>
</feature>